<dbReference type="SUPFAM" id="SSF47473">
    <property type="entry name" value="EF-hand"/>
    <property type="match status" value="1"/>
</dbReference>
<keyword evidence="6" id="KW-1185">Reference proteome</keyword>
<dbReference type="Pfam" id="PF13499">
    <property type="entry name" value="EF-hand_7"/>
    <property type="match status" value="1"/>
</dbReference>
<organism evidence="5 6">
    <name type="scientific">Hibiscus sabdariffa</name>
    <name type="common">roselle</name>
    <dbReference type="NCBI Taxonomy" id="183260"/>
    <lineage>
        <taxon>Eukaryota</taxon>
        <taxon>Viridiplantae</taxon>
        <taxon>Streptophyta</taxon>
        <taxon>Embryophyta</taxon>
        <taxon>Tracheophyta</taxon>
        <taxon>Spermatophyta</taxon>
        <taxon>Magnoliopsida</taxon>
        <taxon>eudicotyledons</taxon>
        <taxon>Gunneridae</taxon>
        <taxon>Pentapetalae</taxon>
        <taxon>rosids</taxon>
        <taxon>malvids</taxon>
        <taxon>Malvales</taxon>
        <taxon>Malvaceae</taxon>
        <taxon>Malvoideae</taxon>
        <taxon>Hibiscus</taxon>
    </lineage>
</organism>
<accession>A0ABR2AX25</accession>
<dbReference type="PROSITE" id="PS00018">
    <property type="entry name" value="EF_HAND_1"/>
    <property type="match status" value="3"/>
</dbReference>
<evidence type="ECO:0000259" key="4">
    <source>
        <dbReference type="PROSITE" id="PS50222"/>
    </source>
</evidence>
<keyword evidence="2" id="KW-0677">Repeat</keyword>
<dbReference type="SMART" id="SM00054">
    <property type="entry name" value="EFh"/>
    <property type="match status" value="3"/>
</dbReference>
<dbReference type="InterPro" id="IPR011992">
    <property type="entry name" value="EF-hand-dom_pair"/>
</dbReference>
<sequence>MDFNGDGRIDLNEFMHALVVSDSGGGEDYLMDTFLIFDADKNGLISAKEWRKVLSSLGFHKCSLQQCKRMIRGVDRDGDGFVDFKEFRAMIRQQSVGRKAKGMLNL</sequence>
<feature type="domain" description="EF-hand" evidence="4">
    <location>
        <begin position="1"/>
        <end position="24"/>
    </location>
</feature>
<proteinExistence type="predicted"/>
<evidence type="ECO:0000256" key="2">
    <source>
        <dbReference type="ARBA" id="ARBA00022737"/>
    </source>
</evidence>
<feature type="domain" description="EF-hand" evidence="4">
    <location>
        <begin position="25"/>
        <end position="60"/>
    </location>
</feature>
<dbReference type="InterPro" id="IPR002048">
    <property type="entry name" value="EF_hand_dom"/>
</dbReference>
<feature type="domain" description="EF-hand" evidence="4">
    <location>
        <begin position="62"/>
        <end position="97"/>
    </location>
</feature>
<evidence type="ECO:0000256" key="1">
    <source>
        <dbReference type="ARBA" id="ARBA00022723"/>
    </source>
</evidence>
<keyword evidence="1" id="KW-0479">Metal-binding</keyword>
<dbReference type="Pfam" id="PF13202">
    <property type="entry name" value="EF-hand_5"/>
    <property type="match status" value="1"/>
</dbReference>
<keyword evidence="3" id="KW-0106">Calcium</keyword>
<dbReference type="EMBL" id="JBBPBM010000247">
    <property type="protein sequence ID" value="KAK8498790.1"/>
    <property type="molecule type" value="Genomic_DNA"/>
</dbReference>
<name>A0ABR2AX25_9ROSI</name>
<comment type="caution">
    <text evidence="5">The sequence shown here is derived from an EMBL/GenBank/DDBJ whole genome shotgun (WGS) entry which is preliminary data.</text>
</comment>
<protein>
    <recommendedName>
        <fullName evidence="4">EF-hand domain-containing protein</fullName>
    </recommendedName>
</protein>
<dbReference type="PROSITE" id="PS50222">
    <property type="entry name" value="EF_HAND_2"/>
    <property type="match status" value="3"/>
</dbReference>
<evidence type="ECO:0000313" key="6">
    <source>
        <dbReference type="Proteomes" id="UP001472677"/>
    </source>
</evidence>
<dbReference type="InterPro" id="IPR018247">
    <property type="entry name" value="EF_Hand_1_Ca_BS"/>
</dbReference>
<dbReference type="CDD" id="cd00051">
    <property type="entry name" value="EFh"/>
    <property type="match status" value="1"/>
</dbReference>
<dbReference type="InterPro" id="IPR039647">
    <property type="entry name" value="EF_hand_pair_protein_CML-like"/>
</dbReference>
<evidence type="ECO:0000256" key="3">
    <source>
        <dbReference type="ARBA" id="ARBA00022837"/>
    </source>
</evidence>
<dbReference type="Gene3D" id="1.10.238.10">
    <property type="entry name" value="EF-hand"/>
    <property type="match status" value="1"/>
</dbReference>
<dbReference type="PANTHER" id="PTHR10891">
    <property type="entry name" value="EF-HAND CALCIUM-BINDING DOMAIN CONTAINING PROTEIN"/>
    <property type="match status" value="1"/>
</dbReference>
<evidence type="ECO:0000313" key="5">
    <source>
        <dbReference type="EMBL" id="KAK8498790.1"/>
    </source>
</evidence>
<gene>
    <name evidence="5" type="ORF">V6N12_066931</name>
</gene>
<dbReference type="Proteomes" id="UP001472677">
    <property type="component" value="Unassembled WGS sequence"/>
</dbReference>
<reference evidence="5 6" key="1">
    <citation type="journal article" date="2024" name="G3 (Bethesda)">
        <title>Genome assembly of Hibiscus sabdariffa L. provides insights into metabolisms of medicinal natural products.</title>
        <authorList>
            <person name="Kim T."/>
        </authorList>
    </citation>
    <scope>NUCLEOTIDE SEQUENCE [LARGE SCALE GENOMIC DNA]</scope>
    <source>
        <strain evidence="5">TK-2024</strain>
        <tissue evidence="5">Old leaves</tissue>
    </source>
</reference>